<sequence length="70" mass="7092">MTSKPRHAGLGIAVGAALGVVAGLLAGNVGVWIAIGVAIGIVIGASSRRKAAECPECAQIHRAHELKRQI</sequence>
<evidence type="ECO:0000313" key="4">
    <source>
        <dbReference type="Proteomes" id="UP000238701"/>
    </source>
</evidence>
<accession>A0A2U3K9Y0</accession>
<name>A0A2U3K9Y0_9BACT</name>
<reference evidence="4" key="1">
    <citation type="submission" date="2018-02" db="EMBL/GenBank/DDBJ databases">
        <authorList>
            <person name="Hausmann B."/>
        </authorList>
    </citation>
    <scope>NUCLEOTIDE SEQUENCE [LARGE SCALE GENOMIC DNA]</scope>
    <source>
        <strain evidence="4">Peat soil MAG SbA1</strain>
    </source>
</reference>
<evidence type="ECO:0000256" key="1">
    <source>
        <dbReference type="SAM" id="Phobius"/>
    </source>
</evidence>
<feature type="domain" description="Glycine zipper-like" evidence="2">
    <location>
        <begin position="6"/>
        <end position="46"/>
    </location>
</feature>
<feature type="transmembrane region" description="Helical" evidence="1">
    <location>
        <begin position="12"/>
        <end position="43"/>
    </location>
</feature>
<evidence type="ECO:0000259" key="2">
    <source>
        <dbReference type="Pfam" id="PF26273"/>
    </source>
</evidence>
<protein>
    <recommendedName>
        <fullName evidence="2">Glycine zipper-like domain-containing protein</fullName>
    </recommendedName>
</protein>
<dbReference type="EMBL" id="OMOD01000059">
    <property type="protein sequence ID" value="SPF36446.1"/>
    <property type="molecule type" value="Genomic_DNA"/>
</dbReference>
<gene>
    <name evidence="3" type="ORF">SBA1_1510013</name>
</gene>
<proteinExistence type="predicted"/>
<organism evidence="3 4">
    <name type="scientific">Candidatus Sulfotelmatobacter kueseliae</name>
    <dbReference type="NCBI Taxonomy" id="2042962"/>
    <lineage>
        <taxon>Bacteria</taxon>
        <taxon>Pseudomonadati</taxon>
        <taxon>Acidobacteriota</taxon>
        <taxon>Terriglobia</taxon>
        <taxon>Terriglobales</taxon>
        <taxon>Candidatus Korobacteraceae</taxon>
        <taxon>Candidatus Sulfotelmatobacter</taxon>
    </lineage>
</organism>
<dbReference type="Proteomes" id="UP000238701">
    <property type="component" value="Unassembled WGS sequence"/>
</dbReference>
<evidence type="ECO:0000313" key="3">
    <source>
        <dbReference type="EMBL" id="SPF36446.1"/>
    </source>
</evidence>
<keyword evidence="1" id="KW-1133">Transmembrane helix</keyword>
<dbReference type="Pfam" id="PF26273">
    <property type="entry name" value="Gly_zipper"/>
    <property type="match status" value="1"/>
</dbReference>
<dbReference type="InterPro" id="IPR058598">
    <property type="entry name" value="Gly_zipper-like_dom"/>
</dbReference>
<dbReference type="AlphaFoldDB" id="A0A2U3K9Y0"/>
<keyword evidence="1" id="KW-0812">Transmembrane</keyword>
<keyword evidence="1" id="KW-0472">Membrane</keyword>